<organism evidence="3 4">
    <name type="scientific">Ostreococcus lucimarinus (strain CCE9901)</name>
    <dbReference type="NCBI Taxonomy" id="436017"/>
    <lineage>
        <taxon>Eukaryota</taxon>
        <taxon>Viridiplantae</taxon>
        <taxon>Chlorophyta</taxon>
        <taxon>Mamiellophyceae</taxon>
        <taxon>Mamiellales</taxon>
        <taxon>Bathycoccaceae</taxon>
        <taxon>Ostreococcus</taxon>
    </lineage>
</organism>
<comment type="similarity">
    <text evidence="1">Belongs to the TIM50 family.</text>
</comment>
<dbReference type="SMART" id="SM00577">
    <property type="entry name" value="CPDc"/>
    <property type="match status" value="1"/>
</dbReference>
<dbReference type="AlphaFoldDB" id="A4RWV0"/>
<dbReference type="EMBL" id="CP000585">
    <property type="protein sequence ID" value="ABO95932.1"/>
    <property type="molecule type" value="Genomic_DNA"/>
</dbReference>
<dbReference type="Gene3D" id="3.40.50.1000">
    <property type="entry name" value="HAD superfamily/HAD-like"/>
    <property type="match status" value="1"/>
</dbReference>
<dbReference type="GO" id="GO:0015031">
    <property type="term" value="P:protein transport"/>
    <property type="evidence" value="ECO:0007669"/>
    <property type="project" value="UniProtKB-KW"/>
</dbReference>
<keyword evidence="1" id="KW-0811">Translocation</keyword>
<comment type="subunit">
    <text evidence="1">Component of the TIM23 complex.</text>
</comment>
<feature type="domain" description="FCP1 homology" evidence="2">
    <location>
        <begin position="1"/>
        <end position="214"/>
    </location>
</feature>
<feature type="non-terminal residue" evidence="3">
    <location>
        <position position="1"/>
    </location>
</feature>
<dbReference type="PROSITE" id="PS50969">
    <property type="entry name" value="FCP1"/>
    <property type="match status" value="1"/>
</dbReference>
<comment type="function">
    <text evidence="1">Essential component of the TIM23 complex, a complex that mediates the translocation of transit peptide-containing proteins across the mitochondrial inner membrane.</text>
</comment>
<accession>A4RWV0</accession>
<keyword evidence="1" id="KW-0653">Protein transport</keyword>
<evidence type="ECO:0000259" key="2">
    <source>
        <dbReference type="PROSITE" id="PS50969"/>
    </source>
</evidence>
<dbReference type="Pfam" id="PF03031">
    <property type="entry name" value="NIF"/>
    <property type="match status" value="1"/>
</dbReference>
<dbReference type="OMA" id="SVVWEKF"/>
<dbReference type="RefSeq" id="XP_001417639.1">
    <property type="nucleotide sequence ID" value="XM_001417602.1"/>
</dbReference>
<dbReference type="GO" id="GO:0005744">
    <property type="term" value="C:TIM23 mitochondrial import inner membrane translocase complex"/>
    <property type="evidence" value="ECO:0007669"/>
    <property type="project" value="UniProtKB-UniRule"/>
</dbReference>
<keyword evidence="1" id="KW-0496">Mitochondrion</keyword>
<dbReference type="SUPFAM" id="SSF56784">
    <property type="entry name" value="HAD-like"/>
    <property type="match status" value="1"/>
</dbReference>
<dbReference type="eggNOG" id="ENOG502SVV1">
    <property type="taxonomic scope" value="Eukaryota"/>
</dbReference>
<sequence>LLVFDLNGLFVERFRNGKFTRPHAVDAIETERAVEIEDAVPRASSPVSSRTRGAATRLEVVEPDFRVGRHNHYVRRYTEEFLRWAHGRFDVAVWSSAMEVNTTAMVENIWPSDLRSKIAFVLNQDHCAVDGVMKTKGGSKGTKPKFLKPLSVVWEKFADRFDAMNTLLIDDDAYKAIRNPANTAIHPKPFSVATRDSDDGLSANGALRKYLARLLASDSVPDFVKANRFIDGQHDERSNEGFVEDVAKSIETVNAKLAALRVQEKVSRQKTKPEMRIPLPKSLIMRNAAKTRTIAPVEPVVTPTSERTRSTR</sequence>
<keyword evidence="1" id="KW-0813">Transport</keyword>
<comment type="subcellular location">
    <subcellularLocation>
        <location evidence="1">Mitochondrion inner membrane</location>
        <topology evidence="1">Single-pass membrane protein</topology>
    </subcellularLocation>
</comment>
<dbReference type="InterPro" id="IPR036412">
    <property type="entry name" value="HAD-like_sf"/>
</dbReference>
<dbReference type="GeneID" id="5001705"/>
<name>A4RWV0_OSTLU</name>
<dbReference type="InterPro" id="IPR004274">
    <property type="entry name" value="FCP1_dom"/>
</dbReference>
<dbReference type="Proteomes" id="UP000001568">
    <property type="component" value="Chromosome 5"/>
</dbReference>
<evidence type="ECO:0000313" key="4">
    <source>
        <dbReference type="Proteomes" id="UP000001568"/>
    </source>
</evidence>
<protein>
    <recommendedName>
        <fullName evidence="1">Mitochondrial import inner membrane translocase subunit TIM50</fullName>
    </recommendedName>
</protein>
<dbReference type="OrthoDB" id="1711508at2759"/>
<dbReference type="InterPro" id="IPR023214">
    <property type="entry name" value="HAD_sf"/>
</dbReference>
<dbReference type="InterPro" id="IPR050365">
    <property type="entry name" value="TIM50"/>
</dbReference>
<keyword evidence="4" id="KW-1185">Reference proteome</keyword>
<dbReference type="HOGENOM" id="CLU_072906_0_0_1"/>
<keyword evidence="1" id="KW-0809">Transit peptide</keyword>
<dbReference type="PANTHER" id="PTHR12210">
    <property type="entry name" value="DULLARD PROTEIN PHOSPHATASE"/>
    <property type="match status" value="1"/>
</dbReference>
<dbReference type="KEGG" id="olu:OSTLU_92682"/>
<reference evidence="3 4" key="1">
    <citation type="journal article" date="2007" name="Proc. Natl. Acad. Sci. U.S.A.">
        <title>The tiny eukaryote Ostreococcus provides genomic insights into the paradox of plankton speciation.</title>
        <authorList>
            <person name="Palenik B."/>
            <person name="Grimwood J."/>
            <person name="Aerts A."/>
            <person name="Rouze P."/>
            <person name="Salamov A."/>
            <person name="Putnam N."/>
            <person name="Dupont C."/>
            <person name="Jorgensen R."/>
            <person name="Derelle E."/>
            <person name="Rombauts S."/>
            <person name="Zhou K."/>
            <person name="Otillar R."/>
            <person name="Merchant S.S."/>
            <person name="Podell S."/>
            <person name="Gaasterland T."/>
            <person name="Napoli C."/>
            <person name="Gendler K."/>
            <person name="Manuell A."/>
            <person name="Tai V."/>
            <person name="Vallon O."/>
            <person name="Piganeau G."/>
            <person name="Jancek S."/>
            <person name="Heijde M."/>
            <person name="Jabbari K."/>
            <person name="Bowler C."/>
            <person name="Lohr M."/>
            <person name="Robbens S."/>
            <person name="Werner G."/>
            <person name="Dubchak I."/>
            <person name="Pazour G.J."/>
            <person name="Ren Q."/>
            <person name="Paulsen I."/>
            <person name="Delwiche C."/>
            <person name="Schmutz J."/>
            <person name="Rokhsar D."/>
            <person name="Van de Peer Y."/>
            <person name="Moreau H."/>
            <person name="Grigoriev I.V."/>
        </authorList>
    </citation>
    <scope>NUCLEOTIDE SEQUENCE [LARGE SCALE GENOMIC DNA]</scope>
    <source>
        <strain evidence="3 4">CCE9901</strain>
    </source>
</reference>
<evidence type="ECO:0000256" key="1">
    <source>
        <dbReference type="RuleBase" id="RU365079"/>
    </source>
</evidence>
<proteinExistence type="inferred from homology"/>
<gene>
    <name evidence="3" type="ORF">OSTLU_92682</name>
</gene>
<evidence type="ECO:0000313" key="3">
    <source>
        <dbReference type="EMBL" id="ABO95932.1"/>
    </source>
</evidence>